<keyword evidence="2" id="KW-0805">Transcription regulation</keyword>
<evidence type="ECO:0000313" key="7">
    <source>
        <dbReference type="Proteomes" id="UP000238954"/>
    </source>
</evidence>
<dbReference type="RefSeq" id="WP_105999773.1">
    <property type="nucleotide sequence ID" value="NZ_CM009578.1"/>
</dbReference>
<evidence type="ECO:0000256" key="4">
    <source>
        <dbReference type="ARBA" id="ARBA00023163"/>
    </source>
</evidence>
<dbReference type="InterPro" id="IPR058163">
    <property type="entry name" value="LysR-type_TF_proteobact-type"/>
</dbReference>
<comment type="caution">
    <text evidence="6">The sequence shown here is derived from an EMBL/GenBank/DDBJ whole genome shotgun (WGS) entry which is preliminary data.</text>
</comment>
<evidence type="ECO:0000256" key="3">
    <source>
        <dbReference type="ARBA" id="ARBA00023125"/>
    </source>
</evidence>
<dbReference type="Gene3D" id="1.10.10.10">
    <property type="entry name" value="Winged helix-like DNA-binding domain superfamily/Winged helix DNA-binding domain"/>
    <property type="match status" value="1"/>
</dbReference>
<feature type="domain" description="HTH lysR-type" evidence="5">
    <location>
        <begin position="2"/>
        <end position="59"/>
    </location>
</feature>
<name>A0A2S8B205_9SPHN</name>
<keyword evidence="3" id="KW-0238">DNA-binding</keyword>
<dbReference type="InterPro" id="IPR005119">
    <property type="entry name" value="LysR_subst-bd"/>
</dbReference>
<dbReference type="Gene3D" id="3.40.190.290">
    <property type="match status" value="1"/>
</dbReference>
<dbReference type="Proteomes" id="UP000238954">
    <property type="component" value="Chromosome"/>
</dbReference>
<accession>A0A2S8B205</accession>
<dbReference type="GO" id="GO:0003700">
    <property type="term" value="F:DNA-binding transcription factor activity"/>
    <property type="evidence" value="ECO:0007669"/>
    <property type="project" value="InterPro"/>
</dbReference>
<keyword evidence="7" id="KW-1185">Reference proteome</keyword>
<dbReference type="AlphaFoldDB" id="A0A2S8B205"/>
<dbReference type="EMBL" id="PHFW01000003">
    <property type="protein sequence ID" value="PQM26397.1"/>
    <property type="molecule type" value="Genomic_DNA"/>
</dbReference>
<protein>
    <submittedName>
        <fullName evidence="6">LysR family transcriptional regulator</fullName>
    </submittedName>
</protein>
<dbReference type="PANTHER" id="PTHR30537:SF81">
    <property type="entry name" value="TRANSCRIPTIONAL REGULATOR-RELATED"/>
    <property type="match status" value="1"/>
</dbReference>
<dbReference type="InterPro" id="IPR036388">
    <property type="entry name" value="WH-like_DNA-bd_sf"/>
</dbReference>
<dbReference type="SUPFAM" id="SSF53850">
    <property type="entry name" value="Periplasmic binding protein-like II"/>
    <property type="match status" value="1"/>
</dbReference>
<reference evidence="7" key="1">
    <citation type="submission" date="2017-11" db="EMBL/GenBank/DDBJ databases">
        <title>The complete genome sequence of Sphingopyxis pomeranensis sp. nov. strain WS5A3p.</title>
        <authorList>
            <person name="Kaminski M.A."/>
        </authorList>
    </citation>
    <scope>NUCLEOTIDE SEQUENCE [LARGE SCALE GENOMIC DNA]</scope>
    <source>
        <strain evidence="7">WS5A3p</strain>
    </source>
</reference>
<dbReference type="GO" id="GO:0006351">
    <property type="term" value="P:DNA-templated transcription"/>
    <property type="evidence" value="ECO:0007669"/>
    <property type="project" value="TreeGrafter"/>
</dbReference>
<sequence length="305" mass="32734">MMKLSGIAAFLATAEAGSISAASRRLGLATSVVSERLADLEKALGTKLIQRTTRKLSLTESGLSFLPRAQRIIREADEAEAELAARSGTLAGPLRLSAPVSFGALHFGSALCRFLLEHPEIDVSLELDDRFVDVAADGFDAVLRHGPVGDTRLIAQRLAVSRRLLVASPTYLKRYGCPVALTDLSNHRGILYSNRESDWRFRTASGWSVVRPTPALRVNNGMIMKDAALAGIGIALLPTFFVHDSIASGALVALDIGVRAEGAELFIAYARDHGSTAKILALAASLRQSFGEPPYWDNPLITQGE</sequence>
<dbReference type="OrthoDB" id="9786526at2"/>
<dbReference type="InterPro" id="IPR036390">
    <property type="entry name" value="WH_DNA-bd_sf"/>
</dbReference>
<dbReference type="PROSITE" id="PS50931">
    <property type="entry name" value="HTH_LYSR"/>
    <property type="match status" value="1"/>
</dbReference>
<organism evidence="6 7">
    <name type="scientific">Sphingopyxis lindanitolerans</name>
    <dbReference type="NCBI Taxonomy" id="2054227"/>
    <lineage>
        <taxon>Bacteria</taxon>
        <taxon>Pseudomonadati</taxon>
        <taxon>Pseudomonadota</taxon>
        <taxon>Alphaproteobacteria</taxon>
        <taxon>Sphingomonadales</taxon>
        <taxon>Sphingomonadaceae</taxon>
        <taxon>Sphingopyxis</taxon>
    </lineage>
</organism>
<dbReference type="FunFam" id="1.10.10.10:FF:000001">
    <property type="entry name" value="LysR family transcriptional regulator"/>
    <property type="match status" value="1"/>
</dbReference>
<comment type="similarity">
    <text evidence="1">Belongs to the LysR transcriptional regulatory family.</text>
</comment>
<evidence type="ECO:0000256" key="2">
    <source>
        <dbReference type="ARBA" id="ARBA00023015"/>
    </source>
</evidence>
<evidence type="ECO:0000259" key="5">
    <source>
        <dbReference type="PROSITE" id="PS50931"/>
    </source>
</evidence>
<dbReference type="SUPFAM" id="SSF46785">
    <property type="entry name" value="Winged helix' DNA-binding domain"/>
    <property type="match status" value="1"/>
</dbReference>
<dbReference type="PANTHER" id="PTHR30537">
    <property type="entry name" value="HTH-TYPE TRANSCRIPTIONAL REGULATOR"/>
    <property type="match status" value="1"/>
</dbReference>
<evidence type="ECO:0000313" key="6">
    <source>
        <dbReference type="EMBL" id="PQM26397.1"/>
    </source>
</evidence>
<dbReference type="InterPro" id="IPR000847">
    <property type="entry name" value="LysR_HTH_N"/>
</dbReference>
<dbReference type="GO" id="GO:0043565">
    <property type="term" value="F:sequence-specific DNA binding"/>
    <property type="evidence" value="ECO:0007669"/>
    <property type="project" value="TreeGrafter"/>
</dbReference>
<keyword evidence="4" id="KW-0804">Transcription</keyword>
<dbReference type="Pfam" id="PF00126">
    <property type="entry name" value="HTH_1"/>
    <property type="match status" value="1"/>
</dbReference>
<dbReference type="CDD" id="cd08422">
    <property type="entry name" value="PBP2_CrgA_like"/>
    <property type="match status" value="1"/>
</dbReference>
<evidence type="ECO:0000256" key="1">
    <source>
        <dbReference type="ARBA" id="ARBA00009437"/>
    </source>
</evidence>
<dbReference type="Pfam" id="PF03466">
    <property type="entry name" value="LysR_substrate"/>
    <property type="match status" value="1"/>
</dbReference>
<proteinExistence type="inferred from homology"/>
<gene>
    <name evidence="6" type="ORF">CVO77_15250</name>
</gene>